<dbReference type="Gene3D" id="3.10.20.90">
    <property type="entry name" value="Phosphatidylinositol 3-kinase Catalytic Subunit, Chain A, domain 1"/>
    <property type="match status" value="1"/>
</dbReference>
<reference evidence="5" key="1">
    <citation type="submission" date="2016-04" db="UniProtKB">
        <authorList>
            <consortium name="WormBaseParasite"/>
        </authorList>
    </citation>
    <scope>IDENTIFICATION</scope>
</reference>
<dbReference type="PRINTS" id="PR00935">
    <property type="entry name" value="BAND41"/>
</dbReference>
<dbReference type="CDD" id="cd14473">
    <property type="entry name" value="FERM_B-lobe"/>
    <property type="match status" value="1"/>
</dbReference>
<reference evidence="3 4" key="2">
    <citation type="submission" date="2018-11" db="EMBL/GenBank/DDBJ databases">
        <authorList>
            <consortium name="Pathogen Informatics"/>
        </authorList>
    </citation>
    <scope>NUCLEOTIDE SEQUENCE [LARGE SCALE GENOMIC DNA]</scope>
</reference>
<protein>
    <submittedName>
        <fullName evidence="5">FERM domain-containing protein</fullName>
    </submittedName>
</protein>
<feature type="compositionally biased region" description="Low complexity" evidence="1">
    <location>
        <begin position="1396"/>
        <end position="1410"/>
    </location>
</feature>
<dbReference type="PANTHER" id="PTHR45858:SF5">
    <property type="entry name" value="MOESIN_EZRIN_RADIXIN HOMOLOG 1"/>
    <property type="match status" value="1"/>
</dbReference>
<dbReference type="InterPro" id="IPR018980">
    <property type="entry name" value="FERM_PH-like_C"/>
</dbReference>
<dbReference type="Pfam" id="PF09379">
    <property type="entry name" value="FERM_N"/>
    <property type="match status" value="1"/>
</dbReference>
<accession>A0A0R3WZT3</accession>
<feature type="compositionally biased region" description="Basic residues" evidence="1">
    <location>
        <begin position="1102"/>
        <end position="1111"/>
    </location>
</feature>
<feature type="compositionally biased region" description="Basic and acidic residues" evidence="1">
    <location>
        <begin position="1545"/>
        <end position="1578"/>
    </location>
</feature>
<dbReference type="CDD" id="cd17098">
    <property type="entry name" value="FERM_F1_FARP1_like"/>
    <property type="match status" value="1"/>
</dbReference>
<proteinExistence type="predicted"/>
<feature type="region of interest" description="Disordered" evidence="1">
    <location>
        <begin position="1897"/>
        <end position="1994"/>
    </location>
</feature>
<dbReference type="PANTHER" id="PTHR45858">
    <property type="entry name" value="FERM DOMAIN CONTAINING PROTEIN"/>
    <property type="match status" value="1"/>
</dbReference>
<dbReference type="InterPro" id="IPR029071">
    <property type="entry name" value="Ubiquitin-like_domsf"/>
</dbReference>
<dbReference type="OrthoDB" id="6589456at2759"/>
<dbReference type="SUPFAM" id="SSF50729">
    <property type="entry name" value="PH domain-like"/>
    <property type="match status" value="1"/>
</dbReference>
<feature type="compositionally biased region" description="Basic and acidic residues" evidence="1">
    <location>
        <begin position="1616"/>
        <end position="1632"/>
    </location>
</feature>
<dbReference type="SMART" id="SM01196">
    <property type="entry name" value="FERM_C"/>
    <property type="match status" value="1"/>
</dbReference>
<organism evidence="5">
    <name type="scientific">Hydatigena taeniaeformis</name>
    <name type="common">Feline tapeworm</name>
    <name type="synonym">Taenia taeniaeformis</name>
    <dbReference type="NCBI Taxonomy" id="6205"/>
    <lineage>
        <taxon>Eukaryota</taxon>
        <taxon>Metazoa</taxon>
        <taxon>Spiralia</taxon>
        <taxon>Lophotrochozoa</taxon>
        <taxon>Platyhelminthes</taxon>
        <taxon>Cestoda</taxon>
        <taxon>Eucestoda</taxon>
        <taxon>Cyclophyllidea</taxon>
        <taxon>Taeniidae</taxon>
        <taxon>Hydatigera</taxon>
    </lineage>
</organism>
<feature type="region of interest" description="Disordered" evidence="1">
    <location>
        <begin position="285"/>
        <end position="309"/>
    </location>
</feature>
<feature type="domain" description="FERM" evidence="2">
    <location>
        <begin position="19"/>
        <end position="376"/>
    </location>
</feature>
<feature type="compositionally biased region" description="Basic residues" evidence="1">
    <location>
        <begin position="1643"/>
        <end position="1659"/>
    </location>
</feature>
<feature type="region of interest" description="Disordered" evidence="1">
    <location>
        <begin position="1822"/>
        <end position="1850"/>
    </location>
</feature>
<feature type="compositionally biased region" description="Pro residues" evidence="1">
    <location>
        <begin position="1729"/>
        <end position="1742"/>
    </location>
</feature>
<feature type="compositionally biased region" description="Basic and acidic residues" evidence="1">
    <location>
        <begin position="1696"/>
        <end position="1721"/>
    </location>
</feature>
<dbReference type="PROSITE" id="PS50057">
    <property type="entry name" value="FERM_3"/>
    <property type="match status" value="1"/>
</dbReference>
<feature type="compositionally biased region" description="Polar residues" evidence="1">
    <location>
        <begin position="492"/>
        <end position="503"/>
    </location>
</feature>
<feature type="region of interest" description="Disordered" evidence="1">
    <location>
        <begin position="683"/>
        <end position="716"/>
    </location>
</feature>
<feature type="compositionally biased region" description="Low complexity" evidence="1">
    <location>
        <begin position="1364"/>
        <end position="1377"/>
    </location>
</feature>
<feature type="region of interest" description="Disordered" evidence="1">
    <location>
        <begin position="1545"/>
        <end position="1791"/>
    </location>
</feature>
<dbReference type="Pfam" id="PF08736">
    <property type="entry name" value="FA"/>
    <property type="match status" value="1"/>
</dbReference>
<feature type="compositionally biased region" description="Polar residues" evidence="1">
    <location>
        <begin position="1310"/>
        <end position="1325"/>
    </location>
</feature>
<feature type="compositionally biased region" description="Pro residues" evidence="1">
    <location>
        <begin position="478"/>
        <end position="487"/>
    </location>
</feature>
<feature type="compositionally biased region" description="Basic and acidic residues" evidence="1">
    <location>
        <begin position="1082"/>
        <end position="1096"/>
    </location>
</feature>
<feature type="region of interest" description="Disordered" evidence="1">
    <location>
        <begin position="1284"/>
        <end position="1377"/>
    </location>
</feature>
<evidence type="ECO:0000313" key="5">
    <source>
        <dbReference type="WBParaSite" id="TTAC_0000632601-mRNA-1"/>
    </source>
</evidence>
<feature type="region of interest" description="Disordered" evidence="1">
    <location>
        <begin position="394"/>
        <end position="426"/>
    </location>
</feature>
<dbReference type="InterPro" id="IPR018979">
    <property type="entry name" value="FERM_N"/>
</dbReference>
<dbReference type="SUPFAM" id="SSF54236">
    <property type="entry name" value="Ubiquitin-like"/>
    <property type="match status" value="1"/>
</dbReference>
<feature type="region of interest" description="Disordered" evidence="1">
    <location>
        <begin position="755"/>
        <end position="791"/>
    </location>
</feature>
<feature type="compositionally biased region" description="Basic residues" evidence="1">
    <location>
        <begin position="900"/>
        <end position="920"/>
    </location>
</feature>
<dbReference type="FunFam" id="1.20.80.10:FF:000005">
    <property type="entry name" value="FERM, RhoGEF and pleckstrin domain-containing protein 1"/>
    <property type="match status" value="1"/>
</dbReference>
<dbReference type="SMART" id="SM01195">
    <property type="entry name" value="FA"/>
    <property type="match status" value="1"/>
</dbReference>
<dbReference type="InterPro" id="IPR014352">
    <property type="entry name" value="FERM/acyl-CoA-bd_prot_sf"/>
</dbReference>
<feature type="compositionally biased region" description="Acidic residues" evidence="1">
    <location>
        <begin position="1924"/>
        <end position="1954"/>
    </location>
</feature>
<dbReference type="EMBL" id="UYWX01020298">
    <property type="protein sequence ID" value="VDM30498.1"/>
    <property type="molecule type" value="Genomic_DNA"/>
</dbReference>
<dbReference type="Proteomes" id="UP000274429">
    <property type="component" value="Unassembled WGS sequence"/>
</dbReference>
<feature type="compositionally biased region" description="Acidic residues" evidence="1">
    <location>
        <begin position="2056"/>
        <end position="2070"/>
    </location>
</feature>
<feature type="region of interest" description="Disordered" evidence="1">
    <location>
        <begin position="2043"/>
        <end position="2113"/>
    </location>
</feature>
<dbReference type="FunFam" id="3.10.20.90:FF:000040">
    <property type="entry name" value="FERM, RhoGEF and pleckstrin domain-containing protein"/>
    <property type="match status" value="1"/>
</dbReference>
<feature type="region of interest" description="Disordered" evidence="1">
    <location>
        <begin position="1396"/>
        <end position="1421"/>
    </location>
</feature>
<feature type="compositionally biased region" description="Polar residues" evidence="1">
    <location>
        <begin position="765"/>
        <end position="775"/>
    </location>
</feature>
<dbReference type="InterPro" id="IPR051835">
    <property type="entry name" value="RAC1-GEF"/>
</dbReference>
<feature type="compositionally biased region" description="Low complexity" evidence="1">
    <location>
        <begin position="1748"/>
        <end position="1760"/>
    </location>
</feature>
<dbReference type="InterPro" id="IPR035963">
    <property type="entry name" value="FERM_2"/>
</dbReference>
<dbReference type="InterPro" id="IPR014847">
    <property type="entry name" value="FA"/>
</dbReference>
<feature type="region of interest" description="Disordered" evidence="1">
    <location>
        <begin position="474"/>
        <end position="525"/>
    </location>
</feature>
<feature type="compositionally biased region" description="Basic residues" evidence="1">
    <location>
        <begin position="1586"/>
        <end position="1611"/>
    </location>
</feature>
<dbReference type="Pfam" id="PF00373">
    <property type="entry name" value="FERM_M"/>
    <property type="match status" value="1"/>
</dbReference>
<feature type="compositionally biased region" description="Basic and acidic residues" evidence="1">
    <location>
        <begin position="1473"/>
        <end position="1483"/>
    </location>
</feature>
<dbReference type="InterPro" id="IPR019749">
    <property type="entry name" value="Band_41_domain"/>
</dbReference>
<dbReference type="InterPro" id="IPR000299">
    <property type="entry name" value="FERM_domain"/>
</dbReference>
<feature type="compositionally biased region" description="Basic and acidic residues" evidence="1">
    <location>
        <begin position="409"/>
        <end position="424"/>
    </location>
</feature>
<evidence type="ECO:0000313" key="3">
    <source>
        <dbReference type="EMBL" id="VDM30498.1"/>
    </source>
</evidence>
<keyword evidence="4" id="KW-1185">Reference proteome</keyword>
<sequence length="2113" mass="233643">MTVEAIEKSGTVEKRVKTISVRVLHLDETVHDFNLLHHASGADLYVQVVRKFNILESDYFDLEFMNEDGVRCWLDHTRPLVRQIVHGKDLVFRFCVKFYTPHPNLLEEEYTRYLFALQIKRDLVTGVLICSENTAALLGSYIVQAEIGDFIKEEYRDINYLRNLKILHEPNDDRLRRVMDFHKNHVGMSPTDADFALLDTARKVEFYGVRLHPARDVIEFLFDTRNDCKRFWKKCIEHHAFFRCPLQERSWQRRPKVVTKGSSFRYIGRTQKELIRFMRESNVRRPPFERPSTARRAHPTMLTGPNYSHARMGTMSMTLRSKSADHRRHQLFDSSQLHLHGGIIGSSRNLLDQVVSGADSVNQLKRAHSSFVPNAGNIGLSTGAVATSGYSTMGGSSSGGHLAGEGLDADGKSLEDSNGERGGEAVDQELVGTMVPPSGLVRTDFDGHPSPVATVPPAVLASTASITNATTANAVPAAAPPPPPPQKPTRMGATSSNRRQNNEFVYGPHGGTLRRQASLAERRPEEMYGVKAKEDLVLHSKQMSTSTICTFGQQPQTSVQVLVNPSSGVLPSTTSTTAVTMNTVIASAQVRTPYAHDTTTSDVLCTTGSERNLQVYTSYREEELVQAEENVEETQLPPSMKLLGTTCQCKTTATQTAPVSDEEDEEVDCGKLGDVEVMNAMEVPVSSNPDRPGRKKLRQHSNQSSSGRIDSIFDGGTDSSATAAQIVGIDQWSSSGTESTTGVIIRSGVTAEWTNEQEAKPNPEPSVTQSQQDRVTSYPRRTEKSENLRGRQDLPISAEPFNYPELTPFGIVPRHPIHSSHLLPSHTCNVQSGFYGEGVAPCLYMHPLRLQAGIHCILAAPLILPFYSGKLGVCFDPPIGEADIKMCQRQHRDRIAGLHQQHHHHHHVGHRHHHHHRGHHKGEEHGAQGQAPPPPPPTPDVCCHGQPRNPYGAYNESSPSHKRSHRKRDLVPPRDTCAPQAYALTRRSKHRYKDVNGQSRPGSASKVFEGGVGGGIGGEEEPPALPSHGYHTHRHMIPMGASQPPTLPPKPGETKEDLHVCKLHSQPSATPATTIDSGRKRRQEESKPSRSDDRKQSTPVSGHHHHHHHRVLREQEEQVEAPHRLKRRPVQSPALVGEEPQSWGISSPILGEERSRMGVTRASPVLSTVASTAGKKIPVPKEYMEKIGAHKASIEALKRELRSVETASSVVTTASNATAKLNIASSRGGLSRGNAFSRGLIPEGSVQHPPPSISPSDEAAARLADTSGSASLGDLRNAILASSSGMGESSLQKKVPAKVGKDNEGLLTAPQDTTYLESESDSSPEQIGMHTMRRSLRESASRHSAIPPPGMSSFGEVPKPPSLPQSSSFSSSNSSDSSVVSYSHSQSLFSHGAAVSADSSVSQPSSSSDISSEDEPSFSSLSASPECFLRRRRPHHHHHACHECISRSQGHLQSYVSSSHRILSRHHQQNRGYRQDQKFEGKRSKSSHSYRGGRPDSMLLKRFFNDEIALETIARQQKLLKRELAKQKQLAAELEEAKRRTQRLLEEDVNMEKKIEEPTKREEGQEKEPSRNGGKRDFSPFASFSHRGHHRSSSSGRRHHRHHKSRRHRRQPSYSDEEKNSEEEHKKLSSEKLDEDSVDRASHQKRGHSRSRHHRHRKMSTNGRDESQTTTKEKGNKEASEVAKDQNSSFRVQKQVTEKGLGKVNEVEGLVHAEVERKGKNFDQSGEGLPPPPPPPQSPPPPQREDSSTLSPSRQTSSLSKFSDSRTSTAEKKVSEPAIGEAVSTSQDGSRQLCSITVTEEAGLARDIIKEVLRHTYARDDAKVSPEASSITHTPPTTSSITSSPQLNISNDLSATKSTKRTKILDSSFVSPVETSHHHELTSICLEPVPEGRVAETYSASRPYRPELTTFLGTNIKDQRQEKEEEVEEEEAEEEEEEEEVEDESDLDVEEIDSDSTSASEGSEDIEPFPLPPPDLIVMKESHHSPPVTRLRRGRELHEVIEEMEGGAVSETSILEHSAPLKPVTPVRLSQVTVAQHPELIEYAGSSRVGDTEVGGVEEEEEEGEDEEDTATAIASFVIVTPSKRSRNRRKTARQRQKSAHETKPTTENTSKT</sequence>
<dbReference type="STRING" id="6205.A0A0R3WZT3"/>
<evidence type="ECO:0000259" key="2">
    <source>
        <dbReference type="PROSITE" id="PS50057"/>
    </source>
</evidence>
<feature type="region of interest" description="Disordered" evidence="1">
    <location>
        <begin position="896"/>
        <end position="1149"/>
    </location>
</feature>
<feature type="compositionally biased region" description="Low complexity" evidence="1">
    <location>
        <begin position="1829"/>
        <end position="1845"/>
    </location>
</feature>
<feature type="compositionally biased region" description="Basic and acidic residues" evidence="1">
    <location>
        <begin position="1112"/>
        <end position="1123"/>
    </location>
</feature>
<dbReference type="InterPro" id="IPR019748">
    <property type="entry name" value="FERM_central"/>
</dbReference>
<dbReference type="GO" id="GO:0005085">
    <property type="term" value="F:guanyl-nucleotide exchange factor activity"/>
    <property type="evidence" value="ECO:0007669"/>
    <property type="project" value="TreeGrafter"/>
</dbReference>
<name>A0A0R3WZT3_HYDTA</name>
<feature type="compositionally biased region" description="Polar residues" evidence="1">
    <location>
        <begin position="1065"/>
        <end position="1076"/>
    </location>
</feature>
<feature type="compositionally biased region" description="Basic and acidic residues" evidence="1">
    <location>
        <begin position="780"/>
        <end position="791"/>
    </location>
</feature>
<feature type="region of interest" description="Disordered" evidence="1">
    <location>
        <begin position="1232"/>
        <end position="1268"/>
    </location>
</feature>
<evidence type="ECO:0000313" key="4">
    <source>
        <dbReference type="Proteomes" id="UP000274429"/>
    </source>
</evidence>
<dbReference type="SUPFAM" id="SSF47031">
    <property type="entry name" value="Second domain of FERM"/>
    <property type="match status" value="1"/>
</dbReference>
<dbReference type="WBParaSite" id="TTAC_0000632601-mRNA-1">
    <property type="protein sequence ID" value="TTAC_0000632601-mRNA-1"/>
    <property type="gene ID" value="TTAC_0000632601"/>
</dbReference>
<dbReference type="Gene3D" id="1.20.80.10">
    <property type="match status" value="1"/>
</dbReference>
<feature type="compositionally biased region" description="Basic residues" evidence="1">
    <location>
        <begin position="2084"/>
        <end position="2098"/>
    </location>
</feature>
<feature type="compositionally biased region" description="Basic and acidic residues" evidence="1">
    <location>
        <begin position="1663"/>
        <end position="1684"/>
    </location>
</feature>
<dbReference type="Pfam" id="PF09380">
    <property type="entry name" value="FERM_C"/>
    <property type="match status" value="1"/>
</dbReference>
<feature type="region of interest" description="Disordered" evidence="1">
    <location>
        <begin position="1455"/>
        <end position="1496"/>
    </location>
</feature>
<dbReference type="SMART" id="SM00295">
    <property type="entry name" value="B41"/>
    <property type="match status" value="1"/>
</dbReference>
<evidence type="ECO:0000256" key="1">
    <source>
        <dbReference type="SAM" id="MobiDB-lite"/>
    </source>
</evidence>
<gene>
    <name evidence="3" type="ORF">TTAC_LOCUS6311</name>
</gene>
<feature type="compositionally biased region" description="Polar residues" evidence="1">
    <location>
        <begin position="1685"/>
        <end position="1695"/>
    </location>
</feature>